<comment type="caution">
    <text evidence="1">The sequence shown here is derived from an EMBL/GenBank/DDBJ whole genome shotgun (WGS) entry which is preliminary data.</text>
</comment>
<accession>A0A9Q3HR75</accession>
<reference evidence="1" key="1">
    <citation type="submission" date="2021-03" db="EMBL/GenBank/DDBJ databases">
        <title>Draft genome sequence of rust myrtle Austropuccinia psidii MF-1, a brazilian biotype.</title>
        <authorList>
            <person name="Quecine M.C."/>
            <person name="Pachon D.M.R."/>
            <person name="Bonatelli M.L."/>
            <person name="Correr F.H."/>
            <person name="Franceschini L.M."/>
            <person name="Leite T.F."/>
            <person name="Margarido G.R.A."/>
            <person name="Almeida C.A."/>
            <person name="Ferrarezi J.A."/>
            <person name="Labate C.A."/>
        </authorList>
    </citation>
    <scope>NUCLEOTIDE SEQUENCE</scope>
    <source>
        <strain evidence="1">MF-1</strain>
    </source>
</reference>
<dbReference type="AlphaFoldDB" id="A0A9Q3HR75"/>
<dbReference type="Proteomes" id="UP000765509">
    <property type="component" value="Unassembled WGS sequence"/>
</dbReference>
<protein>
    <submittedName>
        <fullName evidence="1">Uncharacterized protein</fullName>
    </submittedName>
</protein>
<sequence length="95" mass="10741">MPAVEEFAESLSEELVQLQEKLTKQVDCLAELKIARDKNPELFFLNHMDENNGALDGVNAMTDVLTIFHTYYSRYTQGIQKSHLVAISRLAHSSS</sequence>
<organism evidence="1 2">
    <name type="scientific">Austropuccinia psidii MF-1</name>
    <dbReference type="NCBI Taxonomy" id="1389203"/>
    <lineage>
        <taxon>Eukaryota</taxon>
        <taxon>Fungi</taxon>
        <taxon>Dikarya</taxon>
        <taxon>Basidiomycota</taxon>
        <taxon>Pucciniomycotina</taxon>
        <taxon>Pucciniomycetes</taxon>
        <taxon>Pucciniales</taxon>
        <taxon>Sphaerophragmiaceae</taxon>
        <taxon>Austropuccinia</taxon>
    </lineage>
</organism>
<dbReference type="EMBL" id="AVOT02023397">
    <property type="protein sequence ID" value="MBW0513402.1"/>
    <property type="molecule type" value="Genomic_DNA"/>
</dbReference>
<name>A0A9Q3HR75_9BASI</name>
<keyword evidence="2" id="KW-1185">Reference proteome</keyword>
<gene>
    <name evidence="1" type="ORF">O181_053117</name>
</gene>
<evidence type="ECO:0000313" key="2">
    <source>
        <dbReference type="Proteomes" id="UP000765509"/>
    </source>
</evidence>
<evidence type="ECO:0000313" key="1">
    <source>
        <dbReference type="EMBL" id="MBW0513402.1"/>
    </source>
</evidence>
<proteinExistence type="predicted"/>
<dbReference type="OrthoDB" id="40048at2759"/>